<dbReference type="InterPro" id="IPR044824">
    <property type="entry name" value="MAIN-like"/>
</dbReference>
<dbReference type="EMBL" id="JAZDWU010000005">
    <property type="protein sequence ID" value="KAL0001926.1"/>
    <property type="molecule type" value="Genomic_DNA"/>
</dbReference>
<feature type="region of interest" description="Disordered" evidence="1">
    <location>
        <begin position="206"/>
        <end position="240"/>
    </location>
</feature>
<dbReference type="GO" id="GO:0010073">
    <property type="term" value="P:meristem maintenance"/>
    <property type="evidence" value="ECO:0007669"/>
    <property type="project" value="InterPro"/>
</dbReference>
<feature type="region of interest" description="Disordered" evidence="1">
    <location>
        <begin position="258"/>
        <end position="284"/>
    </location>
</feature>
<organism evidence="3 4">
    <name type="scientific">Lithocarpus litseifolius</name>
    <dbReference type="NCBI Taxonomy" id="425828"/>
    <lineage>
        <taxon>Eukaryota</taxon>
        <taxon>Viridiplantae</taxon>
        <taxon>Streptophyta</taxon>
        <taxon>Embryophyta</taxon>
        <taxon>Tracheophyta</taxon>
        <taxon>Spermatophyta</taxon>
        <taxon>Magnoliopsida</taxon>
        <taxon>eudicotyledons</taxon>
        <taxon>Gunneridae</taxon>
        <taxon>Pentapetalae</taxon>
        <taxon>rosids</taxon>
        <taxon>fabids</taxon>
        <taxon>Fagales</taxon>
        <taxon>Fagaceae</taxon>
        <taxon>Lithocarpus</taxon>
    </lineage>
</organism>
<accession>A0AAW2CZR9</accession>
<evidence type="ECO:0000256" key="1">
    <source>
        <dbReference type="SAM" id="MobiDB-lite"/>
    </source>
</evidence>
<dbReference type="Pfam" id="PF10536">
    <property type="entry name" value="PMD"/>
    <property type="match status" value="1"/>
</dbReference>
<sequence>MSITLEDVEVILGLPINGEVFVGPTSVGDWSRLCEELLGFGVLANDKKTLVGKKILISRLVERIAEPLPHDATEIRKHQYAQCYILALLENKIFMDKSGDRAHLMFLEFLRNLCDPPRWVRVPSPKSRPSGMALVHYREQLVRMQSGQIESHLALLTMLPIGSQGHDHVEHVLKVVARLGSGPAANEQANNGHEIESAVIATPSTSAAPLSRPSRGQLAIASPSTSAARGRGRRATASLSTSVVRGHGRRAITLRVVTSPEIPTPIPLASPQPEATPSIPDASP</sequence>
<evidence type="ECO:0000313" key="4">
    <source>
        <dbReference type="Proteomes" id="UP001459277"/>
    </source>
</evidence>
<feature type="domain" description="Aminotransferase-like plant mobile" evidence="2">
    <location>
        <begin position="1"/>
        <end position="113"/>
    </location>
</feature>
<evidence type="ECO:0000313" key="3">
    <source>
        <dbReference type="EMBL" id="KAL0001926.1"/>
    </source>
</evidence>
<protein>
    <recommendedName>
        <fullName evidence="2">Aminotransferase-like plant mobile domain-containing protein</fullName>
    </recommendedName>
</protein>
<gene>
    <name evidence="3" type="ORF">SO802_015707</name>
</gene>
<name>A0AAW2CZR9_9ROSI</name>
<dbReference type="PANTHER" id="PTHR46033:SF8">
    <property type="entry name" value="PROTEIN MAINTENANCE OF MERISTEMS-LIKE"/>
    <property type="match status" value="1"/>
</dbReference>
<proteinExistence type="predicted"/>
<dbReference type="PANTHER" id="PTHR46033">
    <property type="entry name" value="PROTEIN MAIN-LIKE 2"/>
    <property type="match status" value="1"/>
</dbReference>
<comment type="caution">
    <text evidence="3">The sequence shown here is derived from an EMBL/GenBank/DDBJ whole genome shotgun (WGS) entry which is preliminary data.</text>
</comment>
<evidence type="ECO:0000259" key="2">
    <source>
        <dbReference type="Pfam" id="PF10536"/>
    </source>
</evidence>
<reference evidence="3 4" key="1">
    <citation type="submission" date="2024-01" db="EMBL/GenBank/DDBJ databases">
        <title>A telomere-to-telomere, gap-free genome of sweet tea (Lithocarpus litseifolius).</title>
        <authorList>
            <person name="Zhou J."/>
        </authorList>
    </citation>
    <scope>NUCLEOTIDE SEQUENCE [LARGE SCALE GENOMIC DNA]</scope>
    <source>
        <strain evidence="3">Zhou-2022a</strain>
        <tissue evidence="3">Leaf</tissue>
    </source>
</reference>
<dbReference type="AlphaFoldDB" id="A0AAW2CZR9"/>
<dbReference type="Proteomes" id="UP001459277">
    <property type="component" value="Unassembled WGS sequence"/>
</dbReference>
<dbReference type="InterPro" id="IPR019557">
    <property type="entry name" value="AminoTfrase-like_pln_mobile"/>
</dbReference>
<keyword evidence="4" id="KW-1185">Reference proteome</keyword>